<gene>
    <name evidence="14" type="primary">LOC115966294</name>
</gene>
<dbReference type="InParanoid" id="A0A7N2MV35"/>
<organism evidence="14 15">
    <name type="scientific">Quercus lobata</name>
    <name type="common">Valley oak</name>
    <dbReference type="NCBI Taxonomy" id="97700"/>
    <lineage>
        <taxon>Eukaryota</taxon>
        <taxon>Viridiplantae</taxon>
        <taxon>Streptophyta</taxon>
        <taxon>Embryophyta</taxon>
        <taxon>Tracheophyta</taxon>
        <taxon>Spermatophyta</taxon>
        <taxon>Magnoliopsida</taxon>
        <taxon>eudicotyledons</taxon>
        <taxon>Gunneridae</taxon>
        <taxon>Pentapetalae</taxon>
        <taxon>rosids</taxon>
        <taxon>fabids</taxon>
        <taxon>Fagales</taxon>
        <taxon>Fagaceae</taxon>
        <taxon>Quercus</taxon>
    </lineage>
</organism>
<evidence type="ECO:0000256" key="1">
    <source>
        <dbReference type="ARBA" id="ARBA00004251"/>
    </source>
</evidence>
<dbReference type="FunFam" id="3.80.10.10:FF:000041">
    <property type="entry name" value="LRR receptor-like serine/threonine-protein kinase ERECTA"/>
    <property type="match status" value="1"/>
</dbReference>
<dbReference type="KEGG" id="qlo:115966294"/>
<accession>A0A7N2MV35</accession>
<evidence type="ECO:0000256" key="2">
    <source>
        <dbReference type="ARBA" id="ARBA00009592"/>
    </source>
</evidence>
<keyword evidence="9 12" id="KW-0472">Membrane</keyword>
<reference evidence="14 15" key="1">
    <citation type="journal article" date="2016" name="G3 (Bethesda)">
        <title>First Draft Assembly and Annotation of the Genome of a California Endemic Oak Quercus lobata Nee (Fagaceae).</title>
        <authorList>
            <person name="Sork V.L."/>
            <person name="Fitz-Gibbon S.T."/>
            <person name="Puiu D."/>
            <person name="Crepeau M."/>
            <person name="Gugger P.F."/>
            <person name="Sherman R."/>
            <person name="Stevens K."/>
            <person name="Langley C.H."/>
            <person name="Pellegrini M."/>
            <person name="Salzberg S.L."/>
        </authorList>
    </citation>
    <scope>NUCLEOTIDE SEQUENCE [LARGE SCALE GENOMIC DNA]</scope>
    <source>
        <strain evidence="14 15">cv. SW786</strain>
    </source>
</reference>
<dbReference type="OrthoDB" id="1394818at2759"/>
<keyword evidence="4" id="KW-0433">Leucine-rich repeat</keyword>
<dbReference type="PRINTS" id="PR00019">
    <property type="entry name" value="LEURICHRPT"/>
</dbReference>
<dbReference type="Pfam" id="PF00560">
    <property type="entry name" value="LRR_1"/>
    <property type="match status" value="8"/>
</dbReference>
<comment type="subcellular location">
    <subcellularLocation>
        <location evidence="1">Cell membrane</location>
        <topology evidence="1">Single-pass type I membrane protein</topology>
    </subcellularLocation>
</comment>
<keyword evidence="11" id="KW-0325">Glycoprotein</keyword>
<evidence type="ECO:0000256" key="11">
    <source>
        <dbReference type="ARBA" id="ARBA00023180"/>
    </source>
</evidence>
<name>A0A7N2MV35_QUELO</name>
<dbReference type="RefSeq" id="XP_030941409.1">
    <property type="nucleotide sequence ID" value="XM_031085549.1"/>
</dbReference>
<dbReference type="Proteomes" id="UP000594261">
    <property type="component" value="Chromosome 11"/>
</dbReference>
<evidence type="ECO:0000256" key="6">
    <source>
        <dbReference type="ARBA" id="ARBA00022729"/>
    </source>
</evidence>
<sequence length="1077" mass="120400">MRISLLSWLFFIPICSFFLNFGIFVVSQSQTCLSDQRDLLIGLKKSLIFNRTLSTKLLHWNETQFPDCCLWKGVNCNKEGRVVDLDLFNESITGGLDNSSPLFSLHYLQTLNLSCNKMNSSQIPSQFGNLTNLFYLNLSNSGFAGQIPSEISNLKRLVTLDLSTSFLLGYYMLEIKKPNLATLVKNFGELKELYLDGVNISAPGNEWCQALSSSVPNLRVLSMSDCYLSGPFDSSLQKLQSLSIIRLDFNLFNAPVPYFFANFANLTFLGLSSCGLNGTFPDKVFQILTLQTIDLSYNELLQGSLPEFLPNGSLRSLLLSGTKFSGALPDSIGNLAMLSRIDLFSCNFKGSIPNSMGNLTQLVYLDMSVNNFTGPIPSFSMAKNLTEIYLSHNDLTGKIHSLIWKDLLKLVILDLGNNSLEGNIPASLFSLPSLQILRLFHNQFYGRLGFNVSSHLLNTLDLSSNNLEGPVPTSVFQLKGLKVLSLSSNNFSGPFQLNKFQQLRNLSNLDLSYNSLSIEYIETNSSSSSFPQITTLRLASCNLKTFPYFLTNQSTLYFLDLSQNQIHGEIPNWIWKFYDLFSLNLSYNHLTTTPEVALFNLSFISALDLHSNQLEGELPDLPPSATYLDFSMNNFNSAIPASVGDSLFSACFFSLSCNKFHGGIPQSLCNNAPYLQVLDLSNNTLDGMIPQCLIEMSETFKLGVLDLRRNKLSGTISDTFSGNCGLQTLNLNKNLLEGTVPRSLGNCKSLEVFDIGNNYIEDTLPCHLRNISRLHVLVLRSNKFYGSIHCEGSNAPWPMLQILDLASNNFTGPFPRKSLSTWKAMTNNEDVAQSELKHLEFDAQGIIQYRYLDVTTVTMKGQEMELGKILTVFTSFDLSCNYLDGPIPDNIGILSSLYILNLSHNAFAGQIPPSLGKLSHLESLDLSSNQLSGEIPVQLADSLTFLSVLNLSLNQLVGPIPCVKQFGTFLEGSYERNKGLCGCVLKTKCESAEPSLPPSEDIHFKSRLSINWNYLSAELGFVFGFGMVFGPLIFWKKWRILYYKHVDDIFFRIYLQLYLGGQLYYRMLAHRNVGRRY</sequence>
<evidence type="ECO:0000256" key="12">
    <source>
        <dbReference type="SAM" id="Phobius"/>
    </source>
</evidence>
<dbReference type="EMBL" id="LRBV02000011">
    <property type="status" value="NOT_ANNOTATED_CDS"/>
    <property type="molecule type" value="Genomic_DNA"/>
</dbReference>
<dbReference type="FunFam" id="3.80.10.10:FF:000233">
    <property type="entry name" value="Leucine-rich repeat receptor-like protein kinase TDR"/>
    <property type="match status" value="1"/>
</dbReference>
<evidence type="ECO:0000256" key="3">
    <source>
        <dbReference type="ARBA" id="ARBA00022475"/>
    </source>
</evidence>
<evidence type="ECO:0000256" key="10">
    <source>
        <dbReference type="ARBA" id="ARBA00023170"/>
    </source>
</evidence>
<keyword evidence="6" id="KW-0732">Signal</keyword>
<evidence type="ECO:0000256" key="5">
    <source>
        <dbReference type="ARBA" id="ARBA00022692"/>
    </source>
</evidence>
<proteinExistence type="inferred from homology"/>
<keyword evidence="3" id="KW-1003">Cell membrane</keyword>
<dbReference type="Pfam" id="PF08263">
    <property type="entry name" value="LRRNT_2"/>
    <property type="match status" value="1"/>
</dbReference>
<dbReference type="InterPro" id="IPR032675">
    <property type="entry name" value="LRR_dom_sf"/>
</dbReference>
<keyword evidence="5 12" id="KW-0812">Transmembrane</keyword>
<dbReference type="InterPro" id="IPR001611">
    <property type="entry name" value="Leu-rich_rpt"/>
</dbReference>
<dbReference type="Gene3D" id="3.80.10.10">
    <property type="entry name" value="Ribonuclease Inhibitor"/>
    <property type="match status" value="7"/>
</dbReference>
<dbReference type="EnsemblPlants" id="QL11p003782:mrna">
    <property type="protein sequence ID" value="QL11p003782:mrna:CDS:1"/>
    <property type="gene ID" value="QL11p003782"/>
</dbReference>
<evidence type="ECO:0000313" key="14">
    <source>
        <dbReference type="EnsemblPlants" id="QL11p003782:mrna:CDS:1"/>
    </source>
</evidence>
<dbReference type="InterPro" id="IPR003591">
    <property type="entry name" value="Leu-rich_rpt_typical-subtyp"/>
</dbReference>
<keyword evidence="15" id="KW-1185">Reference proteome</keyword>
<keyword evidence="7" id="KW-0677">Repeat</keyword>
<dbReference type="SUPFAM" id="SSF52047">
    <property type="entry name" value="RNI-like"/>
    <property type="match status" value="1"/>
</dbReference>
<dbReference type="GeneID" id="115966294"/>
<dbReference type="AlphaFoldDB" id="A0A7N2MV35"/>
<evidence type="ECO:0000313" key="15">
    <source>
        <dbReference type="Proteomes" id="UP000594261"/>
    </source>
</evidence>
<keyword evidence="8 12" id="KW-1133">Transmembrane helix</keyword>
<keyword evidence="10" id="KW-0675">Receptor</keyword>
<dbReference type="InterPro" id="IPR013210">
    <property type="entry name" value="LRR_N_plant-typ"/>
</dbReference>
<dbReference type="PANTHER" id="PTHR48061:SF2">
    <property type="entry name" value="RECEPTOR LIKE PROTEIN 30-LIKE"/>
    <property type="match status" value="1"/>
</dbReference>
<dbReference type="PANTHER" id="PTHR48061">
    <property type="entry name" value="LEUCINE-RICH REPEAT RECEPTOR PROTEIN KINASE EMS1-LIKE-RELATED"/>
    <property type="match status" value="1"/>
</dbReference>
<feature type="transmembrane region" description="Helical" evidence="12">
    <location>
        <begin position="1012"/>
        <end position="1035"/>
    </location>
</feature>
<reference evidence="14" key="2">
    <citation type="submission" date="2021-01" db="UniProtKB">
        <authorList>
            <consortium name="EnsemblPlants"/>
        </authorList>
    </citation>
    <scope>IDENTIFICATION</scope>
</reference>
<dbReference type="GO" id="GO:0009791">
    <property type="term" value="P:post-embryonic development"/>
    <property type="evidence" value="ECO:0007669"/>
    <property type="project" value="UniProtKB-ARBA"/>
</dbReference>
<dbReference type="GO" id="GO:0005886">
    <property type="term" value="C:plasma membrane"/>
    <property type="evidence" value="ECO:0007669"/>
    <property type="project" value="UniProtKB-SubCell"/>
</dbReference>
<evidence type="ECO:0000256" key="9">
    <source>
        <dbReference type="ARBA" id="ARBA00023136"/>
    </source>
</evidence>
<dbReference type="SUPFAM" id="SSF52058">
    <property type="entry name" value="L domain-like"/>
    <property type="match status" value="3"/>
</dbReference>
<dbReference type="SMART" id="SM00369">
    <property type="entry name" value="LRR_TYP"/>
    <property type="match status" value="6"/>
</dbReference>
<evidence type="ECO:0000256" key="7">
    <source>
        <dbReference type="ARBA" id="ARBA00022737"/>
    </source>
</evidence>
<protein>
    <recommendedName>
        <fullName evidence="13">Leucine-rich repeat-containing N-terminal plant-type domain-containing protein</fullName>
    </recommendedName>
</protein>
<evidence type="ECO:0000256" key="8">
    <source>
        <dbReference type="ARBA" id="ARBA00022989"/>
    </source>
</evidence>
<dbReference type="OMA" id="IWYFERV"/>
<feature type="domain" description="Leucine-rich repeat-containing N-terminal plant-type" evidence="13">
    <location>
        <begin position="34"/>
        <end position="77"/>
    </location>
</feature>
<evidence type="ECO:0000259" key="13">
    <source>
        <dbReference type="Pfam" id="PF08263"/>
    </source>
</evidence>
<comment type="similarity">
    <text evidence="2">Belongs to the RLP family.</text>
</comment>
<dbReference type="InterPro" id="IPR046956">
    <property type="entry name" value="RLP23-like"/>
</dbReference>
<dbReference type="Gramene" id="QL11p003782:mrna">
    <property type="protein sequence ID" value="QL11p003782:mrna:CDS:1"/>
    <property type="gene ID" value="QL11p003782"/>
</dbReference>
<dbReference type="Pfam" id="PF13855">
    <property type="entry name" value="LRR_8"/>
    <property type="match status" value="3"/>
</dbReference>
<evidence type="ECO:0000256" key="4">
    <source>
        <dbReference type="ARBA" id="ARBA00022614"/>
    </source>
</evidence>